<accession>A0A1F6DJS5</accession>
<dbReference type="AlphaFoldDB" id="A0A1F6DJS5"/>
<dbReference type="InterPro" id="IPR035093">
    <property type="entry name" value="RelE/ParE_toxin_dom_sf"/>
</dbReference>
<comment type="caution">
    <text evidence="1">The sequence shown here is derived from an EMBL/GenBank/DDBJ whole genome shotgun (WGS) entry which is preliminary data.</text>
</comment>
<gene>
    <name evidence="1" type="ORF">A3C87_01600</name>
</gene>
<dbReference type="SUPFAM" id="SSF143011">
    <property type="entry name" value="RelE-like"/>
    <property type="match status" value="1"/>
</dbReference>
<protein>
    <recommendedName>
        <fullName evidence="3">Plasmid maintenance system killer protein</fullName>
    </recommendedName>
</protein>
<evidence type="ECO:0000313" key="1">
    <source>
        <dbReference type="EMBL" id="OGG61272.1"/>
    </source>
</evidence>
<reference evidence="1 2" key="1">
    <citation type="journal article" date="2016" name="Nat. Commun.">
        <title>Thousands of microbial genomes shed light on interconnected biogeochemical processes in an aquifer system.</title>
        <authorList>
            <person name="Anantharaman K."/>
            <person name="Brown C.T."/>
            <person name="Hug L.A."/>
            <person name="Sharon I."/>
            <person name="Castelle C.J."/>
            <person name="Probst A.J."/>
            <person name="Thomas B.C."/>
            <person name="Singh A."/>
            <person name="Wilkins M.J."/>
            <person name="Karaoz U."/>
            <person name="Brodie E.L."/>
            <person name="Williams K.H."/>
            <person name="Hubbard S.S."/>
            <person name="Banfield J.F."/>
        </authorList>
    </citation>
    <scope>NUCLEOTIDE SEQUENCE [LARGE SCALE GENOMIC DNA]</scope>
</reference>
<evidence type="ECO:0008006" key="3">
    <source>
        <dbReference type="Google" id="ProtNLM"/>
    </source>
</evidence>
<dbReference type="Proteomes" id="UP000176511">
    <property type="component" value="Unassembled WGS sequence"/>
</dbReference>
<organism evidence="1 2">
    <name type="scientific">Candidatus Kaiserbacteria bacterium RIFCSPHIGHO2_02_FULL_49_34</name>
    <dbReference type="NCBI Taxonomy" id="1798491"/>
    <lineage>
        <taxon>Bacteria</taxon>
        <taxon>Candidatus Kaiseribacteriota</taxon>
    </lineage>
</organism>
<dbReference type="Pfam" id="PF05015">
    <property type="entry name" value="HigB-like_toxin"/>
    <property type="match status" value="1"/>
</dbReference>
<name>A0A1F6DJS5_9BACT</name>
<dbReference type="Gene3D" id="3.30.2310.20">
    <property type="entry name" value="RelE-like"/>
    <property type="match status" value="1"/>
</dbReference>
<dbReference type="PANTHER" id="PTHR40266:SF2">
    <property type="entry name" value="TOXIN HIGB-1"/>
    <property type="match status" value="1"/>
</dbReference>
<dbReference type="STRING" id="1798491.A3C87_01600"/>
<evidence type="ECO:0000313" key="2">
    <source>
        <dbReference type="Proteomes" id="UP000176511"/>
    </source>
</evidence>
<dbReference type="PANTHER" id="PTHR40266">
    <property type="entry name" value="TOXIN HIGB-1"/>
    <property type="match status" value="1"/>
</dbReference>
<sequence length="109" mass="12738">MHPQQQEEHTWFAKTKGGEWAEAIWHGYAIKKGFPQNLLDVARRKIVMIDAATELRLLKNPPGNHLEKLRGDRTGQYSVRINDQWRACFVWKGGERPYVHSVEIVDYHS</sequence>
<proteinExistence type="predicted"/>
<dbReference type="InterPro" id="IPR007711">
    <property type="entry name" value="HigB-1"/>
</dbReference>
<dbReference type="EMBL" id="MFLE01000023">
    <property type="protein sequence ID" value="OGG61272.1"/>
    <property type="molecule type" value="Genomic_DNA"/>
</dbReference>